<dbReference type="Proteomes" id="UP001064048">
    <property type="component" value="Chromosome 2"/>
</dbReference>
<keyword evidence="2" id="KW-1185">Reference proteome</keyword>
<dbReference type="EMBL" id="CM046102">
    <property type="protein sequence ID" value="KAI8440005.1"/>
    <property type="molecule type" value="Genomic_DNA"/>
</dbReference>
<reference evidence="1 2" key="1">
    <citation type="journal article" date="2022" name="Genome Biol. Evol.">
        <title>The Spruce Budworm Genome: Reconstructing the Evolutionary History of Antifreeze Proteins.</title>
        <authorList>
            <person name="Beliveau C."/>
            <person name="Gagne P."/>
            <person name="Picq S."/>
            <person name="Vernygora O."/>
            <person name="Keeling C.I."/>
            <person name="Pinkney K."/>
            <person name="Doucet D."/>
            <person name="Wen F."/>
            <person name="Johnston J.S."/>
            <person name="Maaroufi H."/>
            <person name="Boyle B."/>
            <person name="Laroche J."/>
            <person name="Dewar K."/>
            <person name="Juretic N."/>
            <person name="Blackburn G."/>
            <person name="Nisole A."/>
            <person name="Brunet B."/>
            <person name="Brandao M."/>
            <person name="Lumley L."/>
            <person name="Duan J."/>
            <person name="Quan G."/>
            <person name="Lucarotti C.J."/>
            <person name="Roe A.D."/>
            <person name="Sperling F.A.H."/>
            <person name="Levesque R.C."/>
            <person name="Cusson M."/>
        </authorList>
    </citation>
    <scope>NUCLEOTIDE SEQUENCE [LARGE SCALE GENOMIC DNA]</scope>
    <source>
        <strain evidence="1">Glfc:IPQL:Cfum</strain>
    </source>
</reference>
<proteinExistence type="predicted"/>
<accession>A0ACC0KUK9</accession>
<comment type="caution">
    <text evidence="1">The sequence shown here is derived from an EMBL/GenBank/DDBJ whole genome shotgun (WGS) entry which is preliminary data.</text>
</comment>
<evidence type="ECO:0000313" key="1">
    <source>
        <dbReference type="EMBL" id="KAI8440005.1"/>
    </source>
</evidence>
<name>A0ACC0KUK9_CHOFU</name>
<gene>
    <name evidence="1" type="ORF">MSG28_001443</name>
</gene>
<evidence type="ECO:0000313" key="2">
    <source>
        <dbReference type="Proteomes" id="UP001064048"/>
    </source>
</evidence>
<sequence length="499" mass="56596">MEKPEKDKPYSVIIFSYENNEYLQNVQSLTVLCYTNLKEAFAVEKPRQTASSSSDKRKITKNKKYRSPPSLPMKPIEEELNEIHAKKGHEVFSNIYDTLRDLTRRDVMRSGRRGDSRTLPPPGSVLPPPSAALPRHLYRSNREADNFMSDGAFGRVTFSEGKQQANSVGNSTEVSEHSTEVLHGLSHDYNVVGESKMSEILAINVDASSFPVQNLKSILQCSGEQFRRDHISLSDSPLQRNRLRALILDDNGSETWCFTIALINRLRVAQRAMERAMLGFLYEIELEMRRYVEEQGRDEVILVTVALEVPLSRLLCEDMEGAITSTYECKKIYPGSAKPGAEKNPAETKREQRIVVNYVVNKLTFEDEKINKKLNGANLNAEVQDMNNTDPSKKLVPNKKKGHEVFSNIYDTLRDLTRRDVMRSGRRGDSRTLPPPGSVLPPPSAALPRHLYRSNREADNFMSDGAFGRVTFSEGKQQFRKEVAVTYGWTDRQTDMTNP</sequence>
<protein>
    <submittedName>
        <fullName evidence="1">Uncharacterized protein</fullName>
    </submittedName>
</protein>
<organism evidence="1 2">
    <name type="scientific">Choristoneura fumiferana</name>
    <name type="common">Spruce budworm moth</name>
    <name type="synonym">Archips fumiferana</name>
    <dbReference type="NCBI Taxonomy" id="7141"/>
    <lineage>
        <taxon>Eukaryota</taxon>
        <taxon>Metazoa</taxon>
        <taxon>Ecdysozoa</taxon>
        <taxon>Arthropoda</taxon>
        <taxon>Hexapoda</taxon>
        <taxon>Insecta</taxon>
        <taxon>Pterygota</taxon>
        <taxon>Neoptera</taxon>
        <taxon>Endopterygota</taxon>
        <taxon>Lepidoptera</taxon>
        <taxon>Glossata</taxon>
        <taxon>Ditrysia</taxon>
        <taxon>Tortricoidea</taxon>
        <taxon>Tortricidae</taxon>
        <taxon>Tortricinae</taxon>
        <taxon>Choristoneura</taxon>
    </lineage>
</organism>